<evidence type="ECO:0000256" key="3">
    <source>
        <dbReference type="ARBA" id="ARBA00022679"/>
    </source>
</evidence>
<dbReference type="GO" id="GO:0097363">
    <property type="term" value="F:protein O-acetylglucosaminyltransferase activity"/>
    <property type="evidence" value="ECO:0007669"/>
    <property type="project" value="UniProtKB-EC"/>
</dbReference>
<evidence type="ECO:0000256" key="2">
    <source>
        <dbReference type="ARBA" id="ARBA00022676"/>
    </source>
</evidence>
<comment type="caution">
    <text evidence="14">The sequence shown here is derived from an EMBL/GenBank/DDBJ whole genome shotgun (WGS) entry which is preliminary data.</text>
</comment>
<keyword evidence="15" id="KW-1185">Reference proteome</keyword>
<dbReference type="InterPro" id="IPR007657">
    <property type="entry name" value="Glycosyltransferase_61"/>
</dbReference>
<name>A0AAN9GBX1_9CAEN</name>
<evidence type="ECO:0000256" key="7">
    <source>
        <dbReference type="ARBA" id="ARBA00040944"/>
    </source>
</evidence>
<feature type="compositionally biased region" description="Polar residues" evidence="11">
    <location>
        <begin position="520"/>
        <end position="535"/>
    </location>
</feature>
<comment type="catalytic activity">
    <reaction evidence="10">
        <text>L-threonyl-[protein] + UDP-N-acetyl-alpha-D-glucosamine = 3-O-(N-acetyl-beta-D-glucosaminyl)-L-threonyl-[protein] + UDP + H(+)</text>
        <dbReference type="Rhea" id="RHEA:48908"/>
        <dbReference type="Rhea" id="RHEA-COMP:11060"/>
        <dbReference type="Rhea" id="RHEA-COMP:12252"/>
        <dbReference type="ChEBI" id="CHEBI:15378"/>
        <dbReference type="ChEBI" id="CHEBI:30013"/>
        <dbReference type="ChEBI" id="CHEBI:57705"/>
        <dbReference type="ChEBI" id="CHEBI:58223"/>
        <dbReference type="ChEBI" id="CHEBI:90840"/>
        <dbReference type="EC" id="2.4.1.255"/>
    </reaction>
</comment>
<feature type="domain" description="Glycosyltransferase 61 catalytic" evidence="13">
    <location>
        <begin position="332"/>
        <end position="437"/>
    </location>
</feature>
<evidence type="ECO:0000256" key="4">
    <source>
        <dbReference type="ARBA" id="ARBA00022729"/>
    </source>
</evidence>
<feature type="chain" id="PRO_5042865682" description="EGF domain-specific O-linked N-acetylglucosamine transferase" evidence="12">
    <location>
        <begin position="27"/>
        <end position="560"/>
    </location>
</feature>
<evidence type="ECO:0000256" key="6">
    <source>
        <dbReference type="ARBA" id="ARBA00023180"/>
    </source>
</evidence>
<feature type="signal peptide" evidence="12">
    <location>
        <begin position="1"/>
        <end position="26"/>
    </location>
</feature>
<evidence type="ECO:0000259" key="13">
    <source>
        <dbReference type="Pfam" id="PF04577"/>
    </source>
</evidence>
<proteinExistence type="predicted"/>
<reference evidence="14 15" key="1">
    <citation type="submission" date="2024-02" db="EMBL/GenBank/DDBJ databases">
        <title>Chromosome-scale genome assembly of the rough periwinkle Littorina saxatilis.</title>
        <authorList>
            <person name="De Jode A."/>
            <person name="Faria R."/>
            <person name="Formenti G."/>
            <person name="Sims Y."/>
            <person name="Smith T.P."/>
            <person name="Tracey A."/>
            <person name="Wood J.M.D."/>
            <person name="Zagrodzka Z.B."/>
            <person name="Johannesson K."/>
            <person name="Butlin R.K."/>
            <person name="Leder E.H."/>
        </authorList>
    </citation>
    <scope>NUCLEOTIDE SEQUENCE [LARGE SCALE GENOMIC DNA]</scope>
    <source>
        <strain evidence="14">Snail1</strain>
        <tissue evidence="14">Muscle</tissue>
    </source>
</reference>
<dbReference type="PANTHER" id="PTHR20961:SF148">
    <property type="entry name" value="EGF DOMAIN-SPECIFIC O-LINKED N-ACETYLGLUCOSAMINE TRANSFERASE"/>
    <property type="match status" value="1"/>
</dbReference>
<dbReference type="EC" id="2.4.1.255" evidence="1"/>
<organism evidence="14 15">
    <name type="scientific">Littorina saxatilis</name>
    <dbReference type="NCBI Taxonomy" id="31220"/>
    <lineage>
        <taxon>Eukaryota</taxon>
        <taxon>Metazoa</taxon>
        <taxon>Spiralia</taxon>
        <taxon>Lophotrochozoa</taxon>
        <taxon>Mollusca</taxon>
        <taxon>Gastropoda</taxon>
        <taxon>Caenogastropoda</taxon>
        <taxon>Littorinimorpha</taxon>
        <taxon>Littorinoidea</taxon>
        <taxon>Littorinidae</taxon>
        <taxon>Littorina</taxon>
    </lineage>
</organism>
<dbReference type="PANTHER" id="PTHR20961">
    <property type="entry name" value="GLYCOSYLTRANSFERASE"/>
    <property type="match status" value="1"/>
</dbReference>
<keyword evidence="6" id="KW-0325">Glycoprotein</keyword>
<dbReference type="InterPro" id="IPR049625">
    <property type="entry name" value="Glyco_transf_61_cat"/>
</dbReference>
<dbReference type="Proteomes" id="UP001374579">
    <property type="component" value="Unassembled WGS sequence"/>
</dbReference>
<keyword evidence="3" id="KW-0808">Transferase</keyword>
<evidence type="ECO:0000313" key="15">
    <source>
        <dbReference type="Proteomes" id="UP001374579"/>
    </source>
</evidence>
<keyword evidence="4 12" id="KW-0732">Signal</keyword>
<evidence type="ECO:0000256" key="9">
    <source>
        <dbReference type="ARBA" id="ARBA00048317"/>
    </source>
</evidence>
<evidence type="ECO:0000256" key="12">
    <source>
        <dbReference type="SAM" id="SignalP"/>
    </source>
</evidence>
<feature type="compositionally biased region" description="Basic and acidic residues" evidence="11">
    <location>
        <begin position="536"/>
        <end position="545"/>
    </location>
</feature>
<comment type="catalytic activity">
    <reaction evidence="9">
        <text>L-seryl-[protein] + UDP-N-acetyl-alpha-D-glucosamine = 3-O-(N-acetyl-beta-D-glucosaminyl)-L-seryl-[protein] + UDP + H(+)</text>
        <dbReference type="Rhea" id="RHEA:48904"/>
        <dbReference type="Rhea" id="RHEA-COMP:9863"/>
        <dbReference type="Rhea" id="RHEA-COMP:12251"/>
        <dbReference type="ChEBI" id="CHEBI:15378"/>
        <dbReference type="ChEBI" id="CHEBI:29999"/>
        <dbReference type="ChEBI" id="CHEBI:57705"/>
        <dbReference type="ChEBI" id="CHEBI:58223"/>
        <dbReference type="ChEBI" id="CHEBI:90838"/>
        <dbReference type="EC" id="2.4.1.255"/>
    </reaction>
</comment>
<sequence>MPACRSLKMVVLVVMTVMLSWRPGNAATTADWGGLNLPEEHVPYFFHNNPNVREKCSKDHTCPYKDAVEKSKKQCWGYEEDCPEAPRLPECRGDSRQWAADKESQRRMFWDTADFGYVRQRGKELKFYCKPNKTGDSSLECVDHLRYCRATNFYLDLSTAKLLAASNPYREDVLSAGQIGGRCELDSTALKAQLDHKSPLQSWAAELEHFVSVPEKPLSKKMCDVVISKPTYFIKLDATVNMYHHFCDYVNLYVSQHFNNSFSTDANVLIWDTSGHLMSTMFAETWRAFTDRTPLRLKDFDGKKVCFKKVVFSFLARMRQGLYYNMPLVPGCHGSTLMKAFSHHIVHRLKLPQYGPLQNKIRVTLLSRSTKYRQIMNQEKLVRALQKDSEFEVRKVDFVRTVPFLEQVEISHNSDIFIGMHGAGLTHMLFQPDWAVIMELYNCEDSDCYHDLARLRGIRYMTWENKDKLIQEDEGHHPTLGAHAKFTNYAFDVEEFMRLVRKAAQYVRSHPAFIAARNSKFPSQSPSKTEMNTSKPDAKSAKKQQEPQAQNKQHHPHTDL</sequence>
<keyword evidence="2" id="KW-0328">Glycosyltransferase</keyword>
<evidence type="ECO:0000256" key="1">
    <source>
        <dbReference type="ARBA" id="ARBA00011970"/>
    </source>
</evidence>
<dbReference type="Pfam" id="PF04577">
    <property type="entry name" value="Glyco_transf_61"/>
    <property type="match status" value="1"/>
</dbReference>
<evidence type="ECO:0000256" key="5">
    <source>
        <dbReference type="ARBA" id="ARBA00022824"/>
    </source>
</evidence>
<feature type="region of interest" description="Disordered" evidence="11">
    <location>
        <begin position="517"/>
        <end position="560"/>
    </location>
</feature>
<accession>A0AAN9GBX1</accession>
<protein>
    <recommendedName>
        <fullName evidence="7">EGF domain-specific O-linked N-acetylglucosamine transferase</fullName>
        <ecNumber evidence="1">2.4.1.255</ecNumber>
    </recommendedName>
    <alternativeName>
        <fullName evidence="8">Extracellular O-linked N-acetylglucosamine transferase</fullName>
    </alternativeName>
</protein>
<keyword evidence="5" id="KW-0256">Endoplasmic reticulum</keyword>
<dbReference type="EMBL" id="JBAMIC010000010">
    <property type="protein sequence ID" value="KAK7102557.1"/>
    <property type="molecule type" value="Genomic_DNA"/>
</dbReference>
<evidence type="ECO:0000256" key="10">
    <source>
        <dbReference type="ARBA" id="ARBA00049432"/>
    </source>
</evidence>
<dbReference type="GO" id="GO:0005788">
    <property type="term" value="C:endoplasmic reticulum lumen"/>
    <property type="evidence" value="ECO:0007669"/>
    <property type="project" value="TreeGrafter"/>
</dbReference>
<gene>
    <name evidence="14" type="ORF">V1264_020756</name>
</gene>
<evidence type="ECO:0000256" key="8">
    <source>
        <dbReference type="ARBA" id="ARBA00042574"/>
    </source>
</evidence>
<evidence type="ECO:0000313" key="14">
    <source>
        <dbReference type="EMBL" id="KAK7102557.1"/>
    </source>
</evidence>
<dbReference type="AlphaFoldDB" id="A0AAN9GBX1"/>
<evidence type="ECO:0000256" key="11">
    <source>
        <dbReference type="SAM" id="MobiDB-lite"/>
    </source>
</evidence>